<dbReference type="EMBL" id="BJMH01000028">
    <property type="protein sequence ID" value="GEB34803.1"/>
    <property type="molecule type" value="Genomic_DNA"/>
</dbReference>
<evidence type="ECO:0000313" key="4">
    <source>
        <dbReference type="Proteomes" id="UP000316882"/>
    </source>
</evidence>
<dbReference type="STRING" id="54914.AV540_15685"/>
<dbReference type="Pfam" id="PF03929">
    <property type="entry name" value="PepSY_TM"/>
    <property type="match status" value="1"/>
</dbReference>
<dbReference type="PANTHER" id="PTHR34219:SF1">
    <property type="entry name" value="PEPSY DOMAIN-CONTAINING PROTEIN"/>
    <property type="match status" value="1"/>
</dbReference>
<feature type="domain" description="PepSY" evidence="2">
    <location>
        <begin position="286"/>
        <end position="343"/>
    </location>
</feature>
<evidence type="ECO:0000313" key="3">
    <source>
        <dbReference type="EMBL" id="GEB34803.1"/>
    </source>
</evidence>
<accession>A0A4Y3PN22</accession>
<feature type="transmembrane region" description="Helical" evidence="1">
    <location>
        <begin position="28"/>
        <end position="52"/>
    </location>
</feature>
<keyword evidence="4" id="KW-1185">Reference proteome</keyword>
<evidence type="ECO:0000256" key="1">
    <source>
        <dbReference type="SAM" id="Phobius"/>
    </source>
</evidence>
<comment type="caution">
    <text evidence="3">The sequence shown here is derived from an EMBL/GenBank/DDBJ whole genome shotgun (WGS) entry which is preliminary data.</text>
</comment>
<feature type="transmembrane region" description="Helical" evidence="1">
    <location>
        <begin position="374"/>
        <end position="394"/>
    </location>
</feature>
<organism evidence="3 4">
    <name type="scientific">Brevibacillus parabrevis</name>
    <dbReference type="NCBI Taxonomy" id="54914"/>
    <lineage>
        <taxon>Bacteria</taxon>
        <taxon>Bacillati</taxon>
        <taxon>Bacillota</taxon>
        <taxon>Bacilli</taxon>
        <taxon>Bacillales</taxon>
        <taxon>Paenibacillaceae</taxon>
        <taxon>Brevibacillus</taxon>
    </lineage>
</organism>
<keyword evidence="1" id="KW-1133">Transmembrane helix</keyword>
<keyword evidence="1" id="KW-0472">Membrane</keyword>
<dbReference type="Proteomes" id="UP000316882">
    <property type="component" value="Unassembled WGS sequence"/>
</dbReference>
<gene>
    <name evidence="3" type="ORF">BPA01_43830</name>
</gene>
<proteinExistence type="predicted"/>
<dbReference type="InterPro" id="IPR005625">
    <property type="entry name" value="PepSY-ass_TM"/>
</dbReference>
<sequence length="459" mass="50857">MAMPQTYQQEATEEPQKEKRLYVAIWRWHFYAGIIFAPFLILLAITGGIYLYKPQIEAWMYKDLYYVAAGHTAVSPTMQVEAVRQAYPEAVITRYRPSDEPTRTAEVGIVEHKVSKTVFVSPFDGKIVGDLNDQNKLMQVMKKLHGELMAGKTGDRIIELSACWGMILLVTGVYLWWPRNTKSLYGTLIPRFTQGKRIFWRDLHAVPAFWLSLFTAVLIMTGLPWSGVWGDYVNKAATSAQSGYPDQLWGSVPESVIPTKAVAEVSWAAENMPVPESAQKGGVQTLPLEQVVNIATERKVPAGYTINLPEGEKGVYTVSVFPKSPVDNATLHIDQYSGKVLADLRFADYGTMAKAIEIGIALHEGRFFGWPNQLLAALTCLGLVGISLTGLIMWWKRKPAGKLGAPALPKNYKLMKGVAAIIIAFGLFFPLVGISLVAVLLVDLLVIRRIPAAKRFLGA</sequence>
<keyword evidence="1" id="KW-0812">Transmembrane</keyword>
<dbReference type="AlphaFoldDB" id="A0A4Y3PN22"/>
<evidence type="ECO:0000259" key="2">
    <source>
        <dbReference type="Pfam" id="PF03413"/>
    </source>
</evidence>
<dbReference type="RefSeq" id="WP_122962180.1">
    <property type="nucleotide sequence ID" value="NZ_BJMH01000028.1"/>
</dbReference>
<dbReference type="InterPro" id="IPR025711">
    <property type="entry name" value="PepSY"/>
</dbReference>
<reference evidence="3 4" key="1">
    <citation type="submission" date="2019-06" db="EMBL/GenBank/DDBJ databases">
        <title>Whole genome shotgun sequence of Brevibacillus parabrevis NBRC 12334.</title>
        <authorList>
            <person name="Hosoyama A."/>
            <person name="Uohara A."/>
            <person name="Ohji S."/>
            <person name="Ichikawa N."/>
        </authorList>
    </citation>
    <scope>NUCLEOTIDE SEQUENCE [LARGE SCALE GENOMIC DNA]</scope>
    <source>
        <strain evidence="3 4">NBRC 12334</strain>
    </source>
</reference>
<dbReference type="PANTHER" id="PTHR34219">
    <property type="entry name" value="IRON-REGULATED INNER MEMBRANE PROTEIN-RELATED"/>
    <property type="match status" value="1"/>
</dbReference>
<protein>
    <recommendedName>
        <fullName evidence="2">PepSY domain-containing protein</fullName>
    </recommendedName>
</protein>
<name>A0A4Y3PN22_BREPA</name>
<feature type="transmembrane region" description="Helical" evidence="1">
    <location>
        <begin position="414"/>
        <end position="447"/>
    </location>
</feature>
<feature type="transmembrane region" description="Helical" evidence="1">
    <location>
        <begin position="208"/>
        <end position="229"/>
    </location>
</feature>
<feature type="transmembrane region" description="Helical" evidence="1">
    <location>
        <begin position="157"/>
        <end position="177"/>
    </location>
</feature>
<dbReference type="Pfam" id="PF03413">
    <property type="entry name" value="PepSY"/>
    <property type="match status" value="1"/>
</dbReference>